<dbReference type="PROSITE" id="PS01361">
    <property type="entry name" value="ZF_DOF_1"/>
    <property type="match status" value="1"/>
</dbReference>
<dbReference type="GO" id="GO:0005634">
    <property type="term" value="C:nucleus"/>
    <property type="evidence" value="ECO:0007669"/>
    <property type="project" value="UniProtKB-SubCell"/>
</dbReference>
<evidence type="ECO:0000313" key="12">
    <source>
        <dbReference type="EMBL" id="GAA0157281.1"/>
    </source>
</evidence>
<dbReference type="PROSITE" id="PS50884">
    <property type="entry name" value="ZF_DOF_2"/>
    <property type="match status" value="1"/>
</dbReference>
<evidence type="ECO:0000259" key="11">
    <source>
        <dbReference type="PROSITE" id="PS50884"/>
    </source>
</evidence>
<keyword evidence="5 8" id="KW-0238">DNA-binding</keyword>
<feature type="domain" description="Dof-type" evidence="11">
    <location>
        <begin position="34"/>
        <end position="88"/>
    </location>
</feature>
<evidence type="ECO:0000256" key="4">
    <source>
        <dbReference type="ARBA" id="ARBA00023015"/>
    </source>
</evidence>
<reference evidence="12 13" key="1">
    <citation type="submission" date="2024-01" db="EMBL/GenBank/DDBJ databases">
        <title>The complete chloroplast genome sequence of Lithospermum erythrorhizon: insights into the phylogenetic relationship among Boraginaceae species and the maternal lineages of purple gromwells.</title>
        <authorList>
            <person name="Okada T."/>
            <person name="Watanabe K."/>
        </authorList>
    </citation>
    <scope>NUCLEOTIDE SEQUENCE [LARGE SCALE GENOMIC DNA]</scope>
</reference>
<comment type="subcellular location">
    <subcellularLocation>
        <location evidence="8 9">Nucleus</location>
    </subcellularLocation>
</comment>
<evidence type="ECO:0000256" key="10">
    <source>
        <dbReference type="SAM" id="MobiDB-lite"/>
    </source>
</evidence>
<evidence type="ECO:0000256" key="5">
    <source>
        <dbReference type="ARBA" id="ARBA00023125"/>
    </source>
</evidence>
<dbReference type="GO" id="GO:0003677">
    <property type="term" value="F:DNA binding"/>
    <property type="evidence" value="ECO:0007669"/>
    <property type="project" value="UniProtKB-UniRule"/>
</dbReference>
<dbReference type="InterPro" id="IPR045174">
    <property type="entry name" value="Dof"/>
</dbReference>
<sequence length="256" mass="28834">MGLIVKESEMQTTNLELPKKRNHQDIEEEKPEHLECPRCFSSNTKFCYYNNYNKSQPRHFCKSCKRHWTKGGTLRNVPLGGGRKNKRQKLSNSATNKNVSHVSSINYHSAPMSSNDPLVFSQKGDNNNGTSNNFIGNNTFLGGDHGLFFLATSQDQSKQFSCSEIDNNFGSNLPSFVPNNQSLHTHGYTQMPDSSLESTITTTMPMGGNNILTQKPWQDPFASGSMDLSSLWNWNEINSLVSADLNIPWDDEEIKF</sequence>
<protein>
    <recommendedName>
        <fullName evidence="9">Dof zinc finger protein</fullName>
    </recommendedName>
</protein>
<keyword evidence="2 8" id="KW-0863">Zinc-finger</keyword>
<dbReference type="Pfam" id="PF02701">
    <property type="entry name" value="Zn_ribbon_Dof"/>
    <property type="match status" value="1"/>
</dbReference>
<dbReference type="Proteomes" id="UP001454036">
    <property type="component" value="Unassembled WGS sequence"/>
</dbReference>
<keyword evidence="7 8" id="KW-0539">Nucleus</keyword>
<keyword evidence="3 9" id="KW-0862">Zinc</keyword>
<evidence type="ECO:0000256" key="2">
    <source>
        <dbReference type="ARBA" id="ARBA00022771"/>
    </source>
</evidence>
<evidence type="ECO:0000256" key="8">
    <source>
        <dbReference type="PROSITE-ProRule" id="PRU00071"/>
    </source>
</evidence>
<evidence type="ECO:0000256" key="1">
    <source>
        <dbReference type="ARBA" id="ARBA00022723"/>
    </source>
</evidence>
<dbReference type="EMBL" id="BAABME010003071">
    <property type="protein sequence ID" value="GAA0157281.1"/>
    <property type="molecule type" value="Genomic_DNA"/>
</dbReference>
<dbReference type="PANTHER" id="PTHR31992:SF97">
    <property type="entry name" value="DOF ZINC FINGER PROTEIN"/>
    <property type="match status" value="1"/>
</dbReference>
<comment type="function">
    <text evidence="9">Transcription factor that binds specifically to a 5'-AA[AG]G-3' consensus core sequence.</text>
</comment>
<keyword evidence="4 9" id="KW-0805">Transcription regulation</keyword>
<evidence type="ECO:0000256" key="7">
    <source>
        <dbReference type="ARBA" id="ARBA00023242"/>
    </source>
</evidence>
<dbReference type="PANTHER" id="PTHR31992">
    <property type="entry name" value="DOF ZINC FINGER PROTEIN DOF1.4-RELATED"/>
    <property type="match status" value="1"/>
</dbReference>
<organism evidence="12 13">
    <name type="scientific">Lithospermum erythrorhizon</name>
    <name type="common">Purple gromwell</name>
    <name type="synonym">Lithospermum officinale var. erythrorhizon</name>
    <dbReference type="NCBI Taxonomy" id="34254"/>
    <lineage>
        <taxon>Eukaryota</taxon>
        <taxon>Viridiplantae</taxon>
        <taxon>Streptophyta</taxon>
        <taxon>Embryophyta</taxon>
        <taxon>Tracheophyta</taxon>
        <taxon>Spermatophyta</taxon>
        <taxon>Magnoliopsida</taxon>
        <taxon>eudicotyledons</taxon>
        <taxon>Gunneridae</taxon>
        <taxon>Pentapetalae</taxon>
        <taxon>asterids</taxon>
        <taxon>lamiids</taxon>
        <taxon>Boraginales</taxon>
        <taxon>Boraginaceae</taxon>
        <taxon>Boraginoideae</taxon>
        <taxon>Lithospermeae</taxon>
        <taxon>Lithospermum</taxon>
    </lineage>
</organism>
<proteinExistence type="predicted"/>
<feature type="region of interest" description="Disordered" evidence="10">
    <location>
        <begin position="75"/>
        <end position="97"/>
    </location>
</feature>
<keyword evidence="6 9" id="KW-0804">Transcription</keyword>
<name>A0AAV3Q2V9_LITER</name>
<dbReference type="InterPro" id="IPR003851">
    <property type="entry name" value="Znf_Dof"/>
</dbReference>
<dbReference type="GO" id="GO:0003700">
    <property type="term" value="F:DNA-binding transcription factor activity"/>
    <property type="evidence" value="ECO:0007669"/>
    <property type="project" value="UniProtKB-UniRule"/>
</dbReference>
<evidence type="ECO:0000256" key="6">
    <source>
        <dbReference type="ARBA" id="ARBA00023163"/>
    </source>
</evidence>
<evidence type="ECO:0000256" key="3">
    <source>
        <dbReference type="ARBA" id="ARBA00022833"/>
    </source>
</evidence>
<dbReference type="GO" id="GO:0008270">
    <property type="term" value="F:zinc ion binding"/>
    <property type="evidence" value="ECO:0007669"/>
    <property type="project" value="UniProtKB-KW"/>
</dbReference>
<evidence type="ECO:0000313" key="13">
    <source>
        <dbReference type="Proteomes" id="UP001454036"/>
    </source>
</evidence>
<evidence type="ECO:0000256" key="9">
    <source>
        <dbReference type="RuleBase" id="RU369094"/>
    </source>
</evidence>
<keyword evidence="1 9" id="KW-0479">Metal-binding</keyword>
<gene>
    <name evidence="12" type="ORF">LIER_14584</name>
</gene>
<keyword evidence="13" id="KW-1185">Reference proteome</keyword>
<dbReference type="AlphaFoldDB" id="A0AAV3Q2V9"/>
<accession>A0AAV3Q2V9</accession>
<comment type="caution">
    <text evidence="12">The sequence shown here is derived from an EMBL/GenBank/DDBJ whole genome shotgun (WGS) entry which is preliminary data.</text>
</comment>